<proteinExistence type="predicted"/>
<protein>
    <submittedName>
        <fullName evidence="1">Uncharacterized protein</fullName>
    </submittedName>
</protein>
<evidence type="ECO:0000313" key="2">
    <source>
        <dbReference type="Proteomes" id="UP001597083"/>
    </source>
</evidence>
<comment type="caution">
    <text evidence="1">The sequence shown here is derived from an EMBL/GenBank/DDBJ whole genome shotgun (WGS) entry which is preliminary data.</text>
</comment>
<evidence type="ECO:0000313" key="1">
    <source>
        <dbReference type="EMBL" id="MFD0856377.1"/>
    </source>
</evidence>
<name>A0ABW3CR17_9ACTN</name>
<sequence>MTPDMFEVELRDGHVEPLRRYMLGDSDGLEPFEADPDDADVRAERTVFLAAVAVGVRRRFRTFNRAQIVRFVGDLRISLGEDAGDVDPLIAESIIRAALGDLPAGEIGRVQRDPEKALLANIFILEKLRDEDIVGDEGLEDFLRECMDYARTMLEKQRAIAAGEITL</sequence>
<gene>
    <name evidence="1" type="ORF">ACFQ07_29325</name>
</gene>
<accession>A0ABW3CR17</accession>
<organism evidence="1 2">
    <name type="scientific">Actinomadura adrarensis</name>
    <dbReference type="NCBI Taxonomy" id="1819600"/>
    <lineage>
        <taxon>Bacteria</taxon>
        <taxon>Bacillati</taxon>
        <taxon>Actinomycetota</taxon>
        <taxon>Actinomycetes</taxon>
        <taxon>Streptosporangiales</taxon>
        <taxon>Thermomonosporaceae</taxon>
        <taxon>Actinomadura</taxon>
    </lineage>
</organism>
<keyword evidence="2" id="KW-1185">Reference proteome</keyword>
<dbReference type="EMBL" id="JBHTIR010004088">
    <property type="protein sequence ID" value="MFD0856377.1"/>
    <property type="molecule type" value="Genomic_DNA"/>
</dbReference>
<reference evidence="2" key="1">
    <citation type="journal article" date="2019" name="Int. J. Syst. Evol. Microbiol.">
        <title>The Global Catalogue of Microorganisms (GCM) 10K type strain sequencing project: providing services to taxonomists for standard genome sequencing and annotation.</title>
        <authorList>
            <consortium name="The Broad Institute Genomics Platform"/>
            <consortium name="The Broad Institute Genome Sequencing Center for Infectious Disease"/>
            <person name="Wu L."/>
            <person name="Ma J."/>
        </authorList>
    </citation>
    <scope>NUCLEOTIDE SEQUENCE [LARGE SCALE GENOMIC DNA]</scope>
    <source>
        <strain evidence="2">JCM 31696</strain>
    </source>
</reference>
<dbReference type="Proteomes" id="UP001597083">
    <property type="component" value="Unassembled WGS sequence"/>
</dbReference>